<evidence type="ECO:0000259" key="2">
    <source>
        <dbReference type="Pfam" id="PF17919"/>
    </source>
</evidence>
<sequence>MVPNKSALTSRLNRLTSKNVPFIWTPEDAEAFRSIKAALARNVWLAFPDYSRTFHVFADASGRQIGDHKNLLYPQENSLRVKRWKLLLEEYRLSVKHIPGSQNIEADAFSRLRYDFVKQVTEEELLAVDDGEVPIDGSVMKRYQQEDDTCKQIIARLEKHTTDPEYSMRPALGVVLLHHRKHVLVPETLP</sequence>
<dbReference type="InterPro" id="IPR043128">
    <property type="entry name" value="Rev_trsase/Diguanyl_cyclase"/>
</dbReference>
<dbReference type="Pfam" id="PF17919">
    <property type="entry name" value="RT_RNaseH_2"/>
    <property type="match status" value="1"/>
</dbReference>
<dbReference type="PANTHER" id="PTHR37984">
    <property type="entry name" value="PROTEIN CBG26694"/>
    <property type="match status" value="1"/>
</dbReference>
<dbReference type="EMBL" id="BSXW01000784">
    <property type="protein sequence ID" value="GMF29531.1"/>
    <property type="molecule type" value="Genomic_DNA"/>
</dbReference>
<dbReference type="InterPro" id="IPR043502">
    <property type="entry name" value="DNA/RNA_pol_sf"/>
</dbReference>
<name>A0A9W6UA64_9STRA</name>
<comment type="caution">
    <text evidence="3">The sequence shown here is derived from an EMBL/GenBank/DDBJ whole genome shotgun (WGS) entry which is preliminary data.</text>
</comment>
<evidence type="ECO:0000313" key="4">
    <source>
        <dbReference type="Proteomes" id="UP001165083"/>
    </source>
</evidence>
<gene>
    <name evidence="3" type="ORF">Plil01_001254600</name>
</gene>
<dbReference type="SUPFAM" id="SSF56672">
    <property type="entry name" value="DNA/RNA polymerases"/>
    <property type="match status" value="1"/>
</dbReference>
<evidence type="ECO:0000256" key="1">
    <source>
        <dbReference type="ARBA" id="ARBA00023268"/>
    </source>
</evidence>
<proteinExistence type="predicted"/>
<dbReference type="GO" id="GO:0003824">
    <property type="term" value="F:catalytic activity"/>
    <property type="evidence" value="ECO:0007669"/>
    <property type="project" value="UniProtKB-KW"/>
</dbReference>
<accession>A0A9W6UA64</accession>
<dbReference type="OrthoDB" id="118654at2759"/>
<feature type="domain" description="Reverse transcriptase/retrotransposon-derived protein RNase H-like" evidence="2">
    <location>
        <begin position="24"/>
        <end position="66"/>
    </location>
</feature>
<dbReference type="PANTHER" id="PTHR37984:SF5">
    <property type="entry name" value="PROTEIN NYNRIN-LIKE"/>
    <property type="match status" value="1"/>
</dbReference>
<dbReference type="InterPro" id="IPR050951">
    <property type="entry name" value="Retrovirus_Pol_polyprotein"/>
</dbReference>
<dbReference type="Proteomes" id="UP001165083">
    <property type="component" value="Unassembled WGS sequence"/>
</dbReference>
<reference evidence="3" key="1">
    <citation type="submission" date="2023-04" db="EMBL/GenBank/DDBJ databases">
        <title>Phytophthora lilii NBRC 32176.</title>
        <authorList>
            <person name="Ichikawa N."/>
            <person name="Sato H."/>
            <person name="Tonouchi N."/>
        </authorList>
    </citation>
    <scope>NUCLEOTIDE SEQUENCE</scope>
    <source>
        <strain evidence="3">NBRC 32176</strain>
    </source>
</reference>
<dbReference type="InterPro" id="IPR041577">
    <property type="entry name" value="RT_RNaseH_2"/>
</dbReference>
<keyword evidence="4" id="KW-1185">Reference proteome</keyword>
<dbReference type="AlphaFoldDB" id="A0A9W6UA64"/>
<evidence type="ECO:0000313" key="3">
    <source>
        <dbReference type="EMBL" id="GMF29531.1"/>
    </source>
</evidence>
<protein>
    <submittedName>
        <fullName evidence="3">Unnamed protein product</fullName>
    </submittedName>
</protein>
<organism evidence="3 4">
    <name type="scientific">Phytophthora lilii</name>
    <dbReference type="NCBI Taxonomy" id="2077276"/>
    <lineage>
        <taxon>Eukaryota</taxon>
        <taxon>Sar</taxon>
        <taxon>Stramenopiles</taxon>
        <taxon>Oomycota</taxon>
        <taxon>Peronosporomycetes</taxon>
        <taxon>Peronosporales</taxon>
        <taxon>Peronosporaceae</taxon>
        <taxon>Phytophthora</taxon>
    </lineage>
</organism>
<dbReference type="Gene3D" id="3.30.70.270">
    <property type="match status" value="1"/>
</dbReference>
<keyword evidence="1" id="KW-0511">Multifunctional enzyme</keyword>